<protein>
    <submittedName>
        <fullName evidence="2">Uncharacterized protein</fullName>
    </submittedName>
</protein>
<organism evidence="2 3">
    <name type="scientific">Grifola frondosa</name>
    <name type="common">Maitake</name>
    <name type="synonym">Polyporus frondosus</name>
    <dbReference type="NCBI Taxonomy" id="5627"/>
    <lineage>
        <taxon>Eukaryota</taxon>
        <taxon>Fungi</taxon>
        <taxon>Dikarya</taxon>
        <taxon>Basidiomycota</taxon>
        <taxon>Agaricomycotina</taxon>
        <taxon>Agaricomycetes</taxon>
        <taxon>Polyporales</taxon>
        <taxon>Grifolaceae</taxon>
        <taxon>Grifola</taxon>
    </lineage>
</organism>
<evidence type="ECO:0000256" key="1">
    <source>
        <dbReference type="SAM" id="MobiDB-lite"/>
    </source>
</evidence>
<accession>A0A1C7MRJ2</accession>
<proteinExistence type="predicted"/>
<evidence type="ECO:0000313" key="3">
    <source>
        <dbReference type="Proteomes" id="UP000092993"/>
    </source>
</evidence>
<evidence type="ECO:0000313" key="2">
    <source>
        <dbReference type="EMBL" id="OBZ79483.1"/>
    </source>
</evidence>
<comment type="caution">
    <text evidence="2">The sequence shown here is derived from an EMBL/GenBank/DDBJ whole genome shotgun (WGS) entry which is preliminary data.</text>
</comment>
<dbReference type="EMBL" id="LUGG01000001">
    <property type="protein sequence ID" value="OBZ79483.1"/>
    <property type="molecule type" value="Genomic_DNA"/>
</dbReference>
<dbReference type="AlphaFoldDB" id="A0A1C7MRJ2"/>
<name>A0A1C7MRJ2_GRIFR</name>
<dbReference type="Proteomes" id="UP000092993">
    <property type="component" value="Unassembled WGS sequence"/>
</dbReference>
<sequence>MSANLLLAMDYNPDHHDEHEPLVEPESSLSISMATFKKGRRRGPGRGTEKDKHFSKDIYFPPGGEAPPPQFSPYDAEFISRDDDGKIISHDHP</sequence>
<feature type="region of interest" description="Disordered" evidence="1">
    <location>
        <begin position="35"/>
        <end position="93"/>
    </location>
</feature>
<gene>
    <name evidence="2" type="ORF">A0H81_01074</name>
</gene>
<feature type="compositionally biased region" description="Basic and acidic residues" evidence="1">
    <location>
        <begin position="78"/>
        <end position="93"/>
    </location>
</feature>
<feature type="compositionally biased region" description="Basic and acidic residues" evidence="1">
    <location>
        <begin position="47"/>
        <end position="56"/>
    </location>
</feature>
<reference evidence="2 3" key="1">
    <citation type="submission" date="2016-03" db="EMBL/GenBank/DDBJ databases">
        <title>Whole genome sequencing of Grifola frondosa 9006-11.</title>
        <authorList>
            <person name="Min B."/>
            <person name="Park H."/>
            <person name="Kim J.-G."/>
            <person name="Cho H."/>
            <person name="Oh Y.-L."/>
            <person name="Kong W.-S."/>
            <person name="Choi I.-G."/>
        </authorList>
    </citation>
    <scope>NUCLEOTIDE SEQUENCE [LARGE SCALE GENOMIC DNA]</scope>
    <source>
        <strain evidence="2 3">9006-11</strain>
    </source>
</reference>
<keyword evidence="3" id="KW-1185">Reference proteome</keyword>